<evidence type="ECO:0000256" key="1">
    <source>
        <dbReference type="SAM" id="Phobius"/>
    </source>
</evidence>
<reference evidence="2 3" key="1">
    <citation type="submission" date="2009-01" db="EMBL/GenBank/DDBJ databases">
        <authorList>
            <person name="Fulton L."/>
            <person name="Clifton S."/>
            <person name="Chinwalla A.T."/>
            <person name="Mitreva M."/>
            <person name="Sodergren E."/>
            <person name="Weinstock G."/>
            <person name="Clifton S."/>
            <person name="Dooling D.J."/>
            <person name="Fulton B."/>
            <person name="Minx P."/>
            <person name="Pepin K.H."/>
            <person name="Johnson M."/>
            <person name="Bhonagiri V."/>
            <person name="Nash W.E."/>
            <person name="Mardis E.R."/>
            <person name="Wilson R.K."/>
        </authorList>
    </citation>
    <scope>NUCLEOTIDE SEQUENCE [LARGE SCALE GENOMIC DNA]</scope>
    <source>
        <strain evidence="2 3">ATCC 33806</strain>
    </source>
</reference>
<dbReference type="Proteomes" id="UP000006247">
    <property type="component" value="Unassembled WGS sequence"/>
</dbReference>
<keyword evidence="1" id="KW-0812">Transmembrane</keyword>
<keyword evidence="1" id="KW-0472">Membrane</keyword>
<name>C0E7N6_9CORY</name>
<organism evidence="2 3">
    <name type="scientific">Corynebacterium matruchotii ATCC 33806</name>
    <dbReference type="NCBI Taxonomy" id="566549"/>
    <lineage>
        <taxon>Bacteria</taxon>
        <taxon>Bacillati</taxon>
        <taxon>Actinomycetota</taxon>
        <taxon>Actinomycetes</taxon>
        <taxon>Mycobacteriales</taxon>
        <taxon>Corynebacteriaceae</taxon>
        <taxon>Corynebacterium</taxon>
    </lineage>
</organism>
<proteinExistence type="predicted"/>
<protein>
    <submittedName>
        <fullName evidence="2">Uncharacterized protein</fullName>
    </submittedName>
</protein>
<sequence length="61" mass="6993">MVEETLSFLVKFYYAPPPGHMGWGKATMFKNCLRFYVFIVFNVTVAILVPALTFSMVNQNL</sequence>
<evidence type="ECO:0000313" key="3">
    <source>
        <dbReference type="Proteomes" id="UP000006247"/>
    </source>
</evidence>
<dbReference type="HOGENOM" id="CLU_2914695_0_0_11"/>
<dbReference type="AlphaFoldDB" id="C0E7N6"/>
<feature type="transmembrane region" description="Helical" evidence="1">
    <location>
        <begin position="35"/>
        <end position="57"/>
    </location>
</feature>
<gene>
    <name evidence="2" type="ORF">CORMATOL_03024</name>
</gene>
<dbReference type="EMBL" id="ACEB01000053">
    <property type="protein sequence ID" value="EEG25410.1"/>
    <property type="molecule type" value="Genomic_DNA"/>
</dbReference>
<accession>C0E7N6</accession>
<evidence type="ECO:0000313" key="2">
    <source>
        <dbReference type="EMBL" id="EEG25410.1"/>
    </source>
</evidence>
<keyword evidence="1" id="KW-1133">Transmembrane helix</keyword>
<comment type="caution">
    <text evidence="2">The sequence shown here is derived from an EMBL/GenBank/DDBJ whole genome shotgun (WGS) entry which is preliminary data.</text>
</comment>